<dbReference type="EC" id="4.3.2.10" evidence="4"/>
<keyword evidence="8 15" id="KW-0456">Lyase</keyword>
<evidence type="ECO:0000256" key="1">
    <source>
        <dbReference type="ARBA" id="ARBA00005091"/>
    </source>
</evidence>
<dbReference type="EMBL" id="JBHUEY010000001">
    <property type="protein sequence ID" value="MFD1784531.1"/>
    <property type="molecule type" value="Genomic_DNA"/>
</dbReference>
<evidence type="ECO:0000256" key="9">
    <source>
        <dbReference type="ARBA" id="ARBA00025475"/>
    </source>
</evidence>
<comment type="catalytic activity">
    <reaction evidence="13">
        <text>5-[(5-phospho-1-deoxy-D-ribulos-1-ylimino)methylamino]-1-(5-phospho-beta-D-ribosyl)imidazole-4-carboxamide + L-glutamine = D-erythro-1-(imidazol-4-yl)glycerol 3-phosphate + 5-amino-1-(5-phospho-beta-D-ribosyl)imidazole-4-carboxamide + L-glutamate + H(+)</text>
        <dbReference type="Rhea" id="RHEA:24793"/>
        <dbReference type="ChEBI" id="CHEBI:15378"/>
        <dbReference type="ChEBI" id="CHEBI:29985"/>
        <dbReference type="ChEBI" id="CHEBI:58278"/>
        <dbReference type="ChEBI" id="CHEBI:58359"/>
        <dbReference type="ChEBI" id="CHEBI:58475"/>
        <dbReference type="ChEBI" id="CHEBI:58525"/>
        <dbReference type="EC" id="4.3.2.10"/>
    </reaction>
</comment>
<evidence type="ECO:0000256" key="14">
    <source>
        <dbReference type="RuleBase" id="RU003657"/>
    </source>
</evidence>
<proteinExistence type="inferred from homology"/>
<evidence type="ECO:0000256" key="10">
    <source>
        <dbReference type="ARBA" id="ARBA00030264"/>
    </source>
</evidence>
<comment type="pathway">
    <text evidence="1">Amino-acid biosynthesis; L-histidine biosynthesis; L-histidine from 5-phospho-alpha-D-ribose 1-diphosphate: step 5/9.</text>
</comment>
<evidence type="ECO:0000313" key="15">
    <source>
        <dbReference type="EMBL" id="MFD1784531.1"/>
    </source>
</evidence>
<evidence type="ECO:0000256" key="3">
    <source>
        <dbReference type="ARBA" id="ARBA00011152"/>
    </source>
</evidence>
<dbReference type="InterPro" id="IPR050064">
    <property type="entry name" value="IGPS_HisA/HisF"/>
</dbReference>
<evidence type="ECO:0000256" key="8">
    <source>
        <dbReference type="ARBA" id="ARBA00023239"/>
    </source>
</evidence>
<comment type="function">
    <text evidence="9">IGPS catalyzes the conversion of PRFAR and glutamine to IGP, AICAR and glutamate. The HisF subunit catalyzes the cyclization activity that produces IGP and AICAR from PRFAR using the ammonia provided by the HisH subunit.</text>
</comment>
<dbReference type="PANTHER" id="PTHR21235">
    <property type="entry name" value="IMIDAZOLE GLYCEROL PHOSPHATE SYNTHASE SUBUNIT HISF/H IGP SYNTHASE SUBUNIT HISF/H"/>
    <property type="match status" value="1"/>
</dbReference>
<comment type="subunit">
    <text evidence="3">Heterodimer of HisH and HisF.</text>
</comment>
<evidence type="ECO:0000256" key="6">
    <source>
        <dbReference type="ARBA" id="ARBA00022605"/>
    </source>
</evidence>
<comment type="similarity">
    <text evidence="2 14">Belongs to the HisA/HisF family.</text>
</comment>
<dbReference type="InterPro" id="IPR011060">
    <property type="entry name" value="RibuloseP-bd_barrel"/>
</dbReference>
<dbReference type="Proteomes" id="UP001597237">
    <property type="component" value="Unassembled WGS sequence"/>
</dbReference>
<dbReference type="Pfam" id="PF00977">
    <property type="entry name" value="His_biosynth"/>
    <property type="match status" value="1"/>
</dbReference>
<dbReference type="CDD" id="cd04731">
    <property type="entry name" value="HisF"/>
    <property type="match status" value="1"/>
</dbReference>
<keyword evidence="7 14" id="KW-0368">Histidine biosynthesis</keyword>
<evidence type="ECO:0000256" key="13">
    <source>
        <dbReference type="ARBA" id="ARBA00047838"/>
    </source>
</evidence>
<dbReference type="InterPro" id="IPR013785">
    <property type="entry name" value="Aldolase_TIM"/>
</dbReference>
<dbReference type="PANTHER" id="PTHR21235:SF2">
    <property type="entry name" value="IMIDAZOLE GLYCEROL PHOSPHATE SYNTHASE HISHF"/>
    <property type="match status" value="1"/>
</dbReference>
<dbReference type="InterPro" id="IPR006062">
    <property type="entry name" value="His_biosynth"/>
</dbReference>
<evidence type="ECO:0000313" key="16">
    <source>
        <dbReference type="Proteomes" id="UP001597237"/>
    </source>
</evidence>
<evidence type="ECO:0000256" key="11">
    <source>
        <dbReference type="ARBA" id="ARBA00031409"/>
    </source>
</evidence>
<evidence type="ECO:0000256" key="5">
    <source>
        <dbReference type="ARBA" id="ARBA00016318"/>
    </source>
</evidence>
<accession>A0ABW4N3C6</accession>
<dbReference type="RefSeq" id="WP_377283522.1">
    <property type="nucleotide sequence ID" value="NZ_JBHRSI010000009.1"/>
</dbReference>
<protein>
    <recommendedName>
        <fullName evidence="5">Imidazole glycerol phosphate synthase subunit HisF</fullName>
        <ecNumber evidence="4">4.3.2.10</ecNumber>
    </recommendedName>
    <alternativeName>
        <fullName evidence="10">IGP synthase cyclase subunit</fullName>
    </alternativeName>
    <alternativeName>
        <fullName evidence="11">IGP synthase subunit HisF</fullName>
    </alternativeName>
    <alternativeName>
        <fullName evidence="12">ImGP synthase subunit HisF</fullName>
    </alternativeName>
</protein>
<dbReference type="GO" id="GO:0016829">
    <property type="term" value="F:lyase activity"/>
    <property type="evidence" value="ECO:0007669"/>
    <property type="project" value="UniProtKB-KW"/>
</dbReference>
<evidence type="ECO:0000256" key="4">
    <source>
        <dbReference type="ARBA" id="ARBA00012809"/>
    </source>
</evidence>
<sequence length="253" mass="27140">MSHRLIARLDIKGPNLIKPVQLEGLRVIGDPEPRLARYYAEGADEFLFIDAVASLYGRNNLSSLLEYSVRNIFVPVTAGGGVRSVSDVEQMLRSGADKVAINTQAVRTPELISDIARRFGSQCMVLSVQAKRRVGGGPGWECYIDGGREHTGLDVVDWVRRGADLGAGEILLTSVDREGTRKGFDLELVSAVSEAVNVPVIASGGLGRFEHAGEAVRAGASAVAVADMIHYDRATLNEIKAANHPMFSVRAAA</sequence>
<dbReference type="InterPro" id="IPR004651">
    <property type="entry name" value="HisF"/>
</dbReference>
<dbReference type="Gene3D" id="3.20.20.70">
    <property type="entry name" value="Aldolase class I"/>
    <property type="match status" value="1"/>
</dbReference>
<comment type="caution">
    <text evidence="15">The sequence shown here is derived from an EMBL/GenBank/DDBJ whole genome shotgun (WGS) entry which is preliminary data.</text>
</comment>
<gene>
    <name evidence="15" type="primary">hisF</name>
    <name evidence="15" type="ORF">ACFSC0_14080</name>
</gene>
<evidence type="ECO:0000256" key="12">
    <source>
        <dbReference type="ARBA" id="ARBA00032401"/>
    </source>
</evidence>
<evidence type="ECO:0000256" key="7">
    <source>
        <dbReference type="ARBA" id="ARBA00023102"/>
    </source>
</evidence>
<keyword evidence="6 14" id="KW-0028">Amino-acid biosynthesis</keyword>
<reference evidence="16" key="1">
    <citation type="journal article" date="2019" name="Int. J. Syst. Evol. Microbiol.">
        <title>The Global Catalogue of Microorganisms (GCM) 10K type strain sequencing project: providing services to taxonomists for standard genome sequencing and annotation.</title>
        <authorList>
            <consortium name="The Broad Institute Genomics Platform"/>
            <consortium name="The Broad Institute Genome Sequencing Center for Infectious Disease"/>
            <person name="Wu L."/>
            <person name="Ma J."/>
        </authorList>
    </citation>
    <scope>NUCLEOTIDE SEQUENCE [LARGE SCALE GENOMIC DNA]</scope>
    <source>
        <strain evidence="16">DFY28</strain>
    </source>
</reference>
<keyword evidence="16" id="KW-1185">Reference proteome</keyword>
<organism evidence="15 16">
    <name type="scientific">Phenylobacterium terrae</name>
    <dbReference type="NCBI Taxonomy" id="2665495"/>
    <lineage>
        <taxon>Bacteria</taxon>
        <taxon>Pseudomonadati</taxon>
        <taxon>Pseudomonadota</taxon>
        <taxon>Alphaproteobacteria</taxon>
        <taxon>Caulobacterales</taxon>
        <taxon>Caulobacteraceae</taxon>
        <taxon>Phenylobacterium</taxon>
    </lineage>
</organism>
<name>A0ABW4N3C6_9CAUL</name>
<dbReference type="SUPFAM" id="SSF51366">
    <property type="entry name" value="Ribulose-phoshate binding barrel"/>
    <property type="match status" value="1"/>
</dbReference>
<evidence type="ECO:0000256" key="2">
    <source>
        <dbReference type="ARBA" id="ARBA00009667"/>
    </source>
</evidence>